<reference evidence="1" key="1">
    <citation type="journal article" date="2020" name="Nature">
        <title>Giant virus diversity and host interactions through global metagenomics.</title>
        <authorList>
            <person name="Schulz F."/>
            <person name="Roux S."/>
            <person name="Paez-Espino D."/>
            <person name="Jungbluth S."/>
            <person name="Walsh D.A."/>
            <person name="Denef V.J."/>
            <person name="McMahon K.D."/>
            <person name="Konstantinidis K.T."/>
            <person name="Eloe-Fadrosh E.A."/>
            <person name="Kyrpides N.C."/>
            <person name="Woyke T."/>
        </authorList>
    </citation>
    <scope>NUCLEOTIDE SEQUENCE</scope>
    <source>
        <strain evidence="1">GVMAG-M-3300018868-6</strain>
    </source>
</reference>
<dbReference type="AlphaFoldDB" id="A0A6C0BVW9"/>
<protein>
    <recommendedName>
        <fullName evidence="2">NET domain-containing protein</fullName>
    </recommendedName>
</protein>
<evidence type="ECO:0008006" key="2">
    <source>
        <dbReference type="Google" id="ProtNLM"/>
    </source>
</evidence>
<proteinExistence type="predicted"/>
<name>A0A6C0BVW9_9ZZZZ</name>
<accession>A0A6C0BVW9</accession>
<evidence type="ECO:0000313" key="1">
    <source>
        <dbReference type="EMBL" id="QHS95679.1"/>
    </source>
</evidence>
<dbReference type="EMBL" id="MN739255">
    <property type="protein sequence ID" value="QHS95679.1"/>
    <property type="molecule type" value="Genomic_DNA"/>
</dbReference>
<organism evidence="1">
    <name type="scientific">viral metagenome</name>
    <dbReference type="NCBI Taxonomy" id="1070528"/>
    <lineage>
        <taxon>unclassified sequences</taxon>
        <taxon>metagenomes</taxon>
        <taxon>organismal metagenomes</taxon>
    </lineage>
</organism>
<sequence length="98" mass="11798">MSLIQTKEKIESLHRPYQIQILRILKKHDVDFNENRNGVFFNLAKLDEATLTDIDKYLSYVDQQINFLSEHEKQKDLYKENYFKNVDHNITINKDLIL</sequence>